<dbReference type="GO" id="GO:0005524">
    <property type="term" value="F:ATP binding"/>
    <property type="evidence" value="ECO:0007669"/>
    <property type="project" value="UniProtKB-KW"/>
</dbReference>
<dbReference type="AlphaFoldDB" id="M3AQB9"/>
<accession>M3AQB9</accession>
<name>M3AQB9_PSEFD</name>
<reference evidence="8 9" key="1">
    <citation type="journal article" date="2012" name="PLoS Pathog.">
        <title>Diverse lifestyles and strategies of plant pathogenesis encoded in the genomes of eighteen Dothideomycetes fungi.</title>
        <authorList>
            <person name="Ohm R.A."/>
            <person name="Feau N."/>
            <person name="Henrissat B."/>
            <person name="Schoch C.L."/>
            <person name="Horwitz B.A."/>
            <person name="Barry K.W."/>
            <person name="Condon B.J."/>
            <person name="Copeland A.C."/>
            <person name="Dhillon B."/>
            <person name="Glaser F."/>
            <person name="Hesse C.N."/>
            <person name="Kosti I."/>
            <person name="LaButti K."/>
            <person name="Lindquist E.A."/>
            <person name="Lucas S."/>
            <person name="Salamov A.A."/>
            <person name="Bradshaw R.E."/>
            <person name="Ciuffetti L."/>
            <person name="Hamelin R.C."/>
            <person name="Kema G.H.J."/>
            <person name="Lawrence C."/>
            <person name="Scott J.A."/>
            <person name="Spatafora J.W."/>
            <person name="Turgeon B.G."/>
            <person name="de Wit P.J.G.M."/>
            <person name="Zhong S."/>
            <person name="Goodwin S.B."/>
            <person name="Grigoriev I.V."/>
        </authorList>
    </citation>
    <scope>NUCLEOTIDE SEQUENCE [LARGE SCALE GENOMIC DNA]</scope>
    <source>
        <strain evidence="8 9">CIRAD86</strain>
    </source>
</reference>
<sequence length="387" mass="41761">MAERDVQELVPETHVLAVASHVGAPSKSPYVGNTMATFCMQTLGCEVSAIHTVNYSNHVAYRTFTGRKTTPTEISDLYSGLKSALLHNFDVLLSGYCPSAALVHEVGKIGRDNKTRAATKPGSFFWILDPVMGDNGRIYVAEECVEAYKGLLKDADLILPNLFEAELLSGEKIRDLESMGVAIGKLHQVFAVPNVVVTSIRLPETPIAGMGEEGKNSSAVLSVIGSTATSEGKPRLFRITVPALPVFFSGTGDMFAALLVARLREAAQQAGVLNTASWRSPDEVSGPELPLAKAVSKVLASMHAVLKDTAKHYQAVSKSLGEEKVLNEGVGEAAEREREMERHLKLTRAAEVRVVRNMRALREPPELEKFRAQAVDVRGEGGDAEPA</sequence>
<feature type="domain" description="Pyridoxamine kinase/Phosphomethylpyrimidine kinase" evidence="7">
    <location>
        <begin position="125"/>
        <end position="265"/>
    </location>
</feature>
<dbReference type="InterPro" id="IPR013749">
    <property type="entry name" value="PM/HMP-P_kinase-1"/>
</dbReference>
<gene>
    <name evidence="8" type="ORF">MYCFIDRAFT_34867</name>
</gene>
<dbReference type="GO" id="GO:0009443">
    <property type="term" value="P:pyridoxal 5'-phosphate salvage"/>
    <property type="evidence" value="ECO:0007669"/>
    <property type="project" value="InterPro"/>
</dbReference>
<evidence type="ECO:0000256" key="5">
    <source>
        <dbReference type="ARBA" id="ARBA00022777"/>
    </source>
</evidence>
<evidence type="ECO:0000313" key="9">
    <source>
        <dbReference type="Proteomes" id="UP000016932"/>
    </source>
</evidence>
<keyword evidence="5 8" id="KW-0418">Kinase</keyword>
<dbReference type="GO" id="GO:0008478">
    <property type="term" value="F:pyridoxal kinase activity"/>
    <property type="evidence" value="ECO:0007669"/>
    <property type="project" value="UniProtKB-EC"/>
</dbReference>
<dbReference type="GO" id="GO:0005829">
    <property type="term" value="C:cytosol"/>
    <property type="evidence" value="ECO:0007669"/>
    <property type="project" value="TreeGrafter"/>
</dbReference>
<organism evidence="8 9">
    <name type="scientific">Pseudocercospora fijiensis (strain CIRAD86)</name>
    <name type="common">Black leaf streak disease fungus</name>
    <name type="synonym">Mycosphaerella fijiensis</name>
    <dbReference type="NCBI Taxonomy" id="383855"/>
    <lineage>
        <taxon>Eukaryota</taxon>
        <taxon>Fungi</taxon>
        <taxon>Dikarya</taxon>
        <taxon>Ascomycota</taxon>
        <taxon>Pezizomycotina</taxon>
        <taxon>Dothideomycetes</taxon>
        <taxon>Dothideomycetidae</taxon>
        <taxon>Mycosphaerellales</taxon>
        <taxon>Mycosphaerellaceae</taxon>
        <taxon>Pseudocercospora</taxon>
    </lineage>
</organism>
<dbReference type="Pfam" id="PF08543">
    <property type="entry name" value="Phos_pyr_kin"/>
    <property type="match status" value="1"/>
</dbReference>
<dbReference type="Proteomes" id="UP000016932">
    <property type="component" value="Unassembled WGS sequence"/>
</dbReference>
<evidence type="ECO:0000256" key="6">
    <source>
        <dbReference type="ARBA" id="ARBA00022840"/>
    </source>
</evidence>
<evidence type="ECO:0000256" key="1">
    <source>
        <dbReference type="ARBA" id="ARBA00008805"/>
    </source>
</evidence>
<proteinExistence type="inferred from homology"/>
<evidence type="ECO:0000256" key="2">
    <source>
        <dbReference type="ARBA" id="ARBA00012104"/>
    </source>
</evidence>
<dbReference type="CDD" id="cd01173">
    <property type="entry name" value="pyridoxal_pyridoxamine_kinase"/>
    <property type="match status" value="1"/>
</dbReference>
<keyword evidence="6" id="KW-0067">ATP-binding</keyword>
<keyword evidence="4" id="KW-0547">Nucleotide-binding</keyword>
<dbReference type="EC" id="2.7.1.35" evidence="2"/>
<evidence type="ECO:0000256" key="3">
    <source>
        <dbReference type="ARBA" id="ARBA00022679"/>
    </source>
</evidence>
<dbReference type="PANTHER" id="PTHR10534:SF2">
    <property type="entry name" value="PYRIDOXAL KINASE"/>
    <property type="match status" value="1"/>
</dbReference>
<dbReference type="Gene3D" id="3.40.1190.20">
    <property type="match status" value="1"/>
</dbReference>
<dbReference type="KEGG" id="pfj:MYCFIDRAFT_34867"/>
<dbReference type="GeneID" id="19339021"/>
<dbReference type="InterPro" id="IPR029056">
    <property type="entry name" value="Ribokinase-like"/>
</dbReference>
<protein>
    <recommendedName>
        <fullName evidence="2">pyridoxal kinase</fullName>
        <ecNumber evidence="2">2.7.1.35</ecNumber>
    </recommendedName>
</protein>
<dbReference type="eggNOG" id="KOG2599">
    <property type="taxonomic scope" value="Eukaryota"/>
</dbReference>
<keyword evidence="9" id="KW-1185">Reference proteome</keyword>
<dbReference type="SUPFAM" id="SSF53613">
    <property type="entry name" value="Ribokinase-like"/>
    <property type="match status" value="1"/>
</dbReference>
<dbReference type="EMBL" id="KB446562">
    <property type="protein sequence ID" value="EME79273.1"/>
    <property type="molecule type" value="Genomic_DNA"/>
</dbReference>
<dbReference type="STRING" id="383855.M3AQB9"/>
<dbReference type="VEuPathDB" id="FungiDB:MYCFIDRAFT_34867"/>
<comment type="similarity">
    <text evidence="1">Belongs to the pyridoxine kinase family.</text>
</comment>
<dbReference type="RefSeq" id="XP_007929659.1">
    <property type="nucleotide sequence ID" value="XM_007931468.1"/>
</dbReference>
<keyword evidence="3" id="KW-0808">Transferase</keyword>
<evidence type="ECO:0000256" key="4">
    <source>
        <dbReference type="ARBA" id="ARBA00022741"/>
    </source>
</evidence>
<evidence type="ECO:0000313" key="8">
    <source>
        <dbReference type="EMBL" id="EME79273.1"/>
    </source>
</evidence>
<dbReference type="HOGENOM" id="CLU_046496_0_0_1"/>
<dbReference type="OrthoDB" id="2104723at2759"/>
<evidence type="ECO:0000259" key="7">
    <source>
        <dbReference type="Pfam" id="PF08543"/>
    </source>
</evidence>
<dbReference type="InterPro" id="IPR004625">
    <property type="entry name" value="PyrdxlKinase"/>
</dbReference>
<dbReference type="PANTHER" id="PTHR10534">
    <property type="entry name" value="PYRIDOXAL KINASE"/>
    <property type="match status" value="1"/>
</dbReference>